<organism evidence="3 4">
    <name type="scientific">Asticcacaulis endophyticus</name>
    <dbReference type="NCBI Taxonomy" id="1395890"/>
    <lineage>
        <taxon>Bacteria</taxon>
        <taxon>Pseudomonadati</taxon>
        <taxon>Pseudomonadota</taxon>
        <taxon>Alphaproteobacteria</taxon>
        <taxon>Caulobacterales</taxon>
        <taxon>Caulobacteraceae</taxon>
        <taxon>Asticcacaulis</taxon>
    </lineage>
</organism>
<proteinExistence type="predicted"/>
<feature type="transmembrane region" description="Helical" evidence="1">
    <location>
        <begin position="68"/>
        <end position="87"/>
    </location>
</feature>
<protein>
    <recommendedName>
        <fullName evidence="2">DUF6249 domain-containing protein</fullName>
    </recommendedName>
</protein>
<reference evidence="3" key="1">
    <citation type="journal article" date="2014" name="Int. J. Syst. Evol. Microbiol.">
        <title>Complete genome sequence of Corynebacterium casei LMG S-19264T (=DSM 44701T), isolated from a smear-ripened cheese.</title>
        <authorList>
            <consortium name="US DOE Joint Genome Institute (JGI-PGF)"/>
            <person name="Walter F."/>
            <person name="Albersmeier A."/>
            <person name="Kalinowski J."/>
            <person name="Ruckert C."/>
        </authorList>
    </citation>
    <scope>NUCLEOTIDE SEQUENCE</scope>
    <source>
        <strain evidence="3">KCTC 32296</strain>
    </source>
</reference>
<feature type="transmembrane region" description="Helical" evidence="1">
    <location>
        <begin position="93"/>
        <end position="120"/>
    </location>
</feature>
<evidence type="ECO:0000313" key="4">
    <source>
        <dbReference type="Proteomes" id="UP000662572"/>
    </source>
</evidence>
<keyword evidence="1" id="KW-0812">Transmembrane</keyword>
<dbReference type="InterPro" id="IPR046216">
    <property type="entry name" value="DUF6249"/>
</dbReference>
<keyword evidence="4" id="KW-1185">Reference proteome</keyword>
<evidence type="ECO:0000259" key="2">
    <source>
        <dbReference type="Pfam" id="PF19762"/>
    </source>
</evidence>
<dbReference type="RefSeq" id="WP_189487636.1">
    <property type="nucleotide sequence ID" value="NZ_BMZB01000004.1"/>
</dbReference>
<keyword evidence="1" id="KW-0472">Membrane</keyword>
<dbReference type="EMBL" id="BMZB01000004">
    <property type="protein sequence ID" value="GGZ39728.1"/>
    <property type="molecule type" value="Genomic_DNA"/>
</dbReference>
<feature type="domain" description="DUF6249" evidence="2">
    <location>
        <begin position="5"/>
        <end position="116"/>
    </location>
</feature>
<evidence type="ECO:0000313" key="3">
    <source>
        <dbReference type="EMBL" id="GGZ39728.1"/>
    </source>
</evidence>
<dbReference type="Proteomes" id="UP000662572">
    <property type="component" value="Unassembled WGS sequence"/>
</dbReference>
<evidence type="ECO:0000256" key="1">
    <source>
        <dbReference type="SAM" id="Phobius"/>
    </source>
</evidence>
<reference evidence="3" key="2">
    <citation type="submission" date="2020-09" db="EMBL/GenBank/DDBJ databases">
        <authorList>
            <person name="Sun Q."/>
            <person name="Kim S."/>
        </authorList>
    </citation>
    <scope>NUCLEOTIDE SEQUENCE</scope>
    <source>
        <strain evidence="3">KCTC 32296</strain>
    </source>
</reference>
<gene>
    <name evidence="3" type="ORF">GCM10011273_27970</name>
</gene>
<dbReference type="Pfam" id="PF19762">
    <property type="entry name" value="DUF6249"/>
    <property type="match status" value="1"/>
</dbReference>
<accession>A0A918QDQ4</accession>
<comment type="caution">
    <text evidence="3">The sequence shown here is derived from an EMBL/GenBank/DDBJ whole genome shotgun (WGS) entry which is preliminary data.</text>
</comment>
<feature type="transmembrane region" description="Helical" evidence="1">
    <location>
        <begin position="6"/>
        <end position="23"/>
    </location>
</feature>
<name>A0A918QDQ4_9CAUL</name>
<sequence length="125" mass="13809">MEILIPLAPFIMVIAIVVVSKIYKNKEQTEIHKTLRMAIEKGQNLSKEDFDILRNNVKVKTPMNDIRNGLITMFVGIGIGVFGYFLSFKESDALYPLIGIGAIPGFIGLALLLIGLMGLAQKTKD</sequence>
<dbReference type="AlphaFoldDB" id="A0A918QDQ4"/>
<keyword evidence="1" id="KW-1133">Transmembrane helix</keyword>